<dbReference type="OrthoDB" id="417481at2759"/>
<evidence type="ECO:0000313" key="2">
    <source>
        <dbReference type="EMBL" id="CAA0827863.1"/>
    </source>
</evidence>
<dbReference type="InterPro" id="IPR007201">
    <property type="entry name" value="Mei2-like_Rrm_C"/>
</dbReference>
<comment type="caution">
    <text evidence="2">The sequence shown here is derived from an EMBL/GenBank/DDBJ whole genome shotgun (WGS) entry which is preliminary data.</text>
</comment>
<dbReference type="SUPFAM" id="SSF54928">
    <property type="entry name" value="RNA-binding domain, RBD"/>
    <property type="match status" value="1"/>
</dbReference>
<keyword evidence="3" id="KW-1185">Reference proteome</keyword>
<dbReference type="InterPro" id="IPR035979">
    <property type="entry name" value="RBD_domain_sf"/>
</dbReference>
<dbReference type="AlphaFoldDB" id="A0A9N7N6H7"/>
<gene>
    <name evidence="2" type="ORF">SHERM_23558</name>
</gene>
<proteinExistence type="predicted"/>
<dbReference type="Proteomes" id="UP001153555">
    <property type="component" value="Unassembled WGS sequence"/>
</dbReference>
<evidence type="ECO:0000313" key="3">
    <source>
        <dbReference type="Proteomes" id="UP001153555"/>
    </source>
</evidence>
<feature type="domain" description="Mei2-like C-terminal RNA recognition motif" evidence="1">
    <location>
        <begin position="49"/>
        <end position="136"/>
    </location>
</feature>
<evidence type="ECO:0000259" key="1">
    <source>
        <dbReference type="Pfam" id="PF04059"/>
    </source>
</evidence>
<organism evidence="2 3">
    <name type="scientific">Striga hermonthica</name>
    <name type="common">Purple witchweed</name>
    <name type="synonym">Buchnera hermonthica</name>
    <dbReference type="NCBI Taxonomy" id="68872"/>
    <lineage>
        <taxon>Eukaryota</taxon>
        <taxon>Viridiplantae</taxon>
        <taxon>Streptophyta</taxon>
        <taxon>Embryophyta</taxon>
        <taxon>Tracheophyta</taxon>
        <taxon>Spermatophyta</taxon>
        <taxon>Magnoliopsida</taxon>
        <taxon>eudicotyledons</taxon>
        <taxon>Gunneridae</taxon>
        <taxon>Pentapetalae</taxon>
        <taxon>asterids</taxon>
        <taxon>lamiids</taxon>
        <taxon>Lamiales</taxon>
        <taxon>Orobanchaceae</taxon>
        <taxon>Buchnereae</taxon>
        <taxon>Striga</taxon>
    </lineage>
</organism>
<dbReference type="Pfam" id="PF04059">
    <property type="entry name" value="RRM_2"/>
    <property type="match status" value="1"/>
</dbReference>
<protein>
    <submittedName>
        <fullName evidence="2">MEI2 C-terminal RRM only like 1</fullName>
    </submittedName>
</protein>
<reference evidence="2" key="1">
    <citation type="submission" date="2019-12" db="EMBL/GenBank/DDBJ databases">
        <authorList>
            <person name="Scholes J."/>
        </authorList>
    </citation>
    <scope>NUCLEOTIDE SEQUENCE</scope>
</reference>
<name>A0A9N7N6H7_STRHE</name>
<sequence>MCIKLLSKPLNPRAHPWAPHPKPPPCLLLPLPPLPPPPPPPPPRDYMLKFLDEYCKAYHLEYDFFYLPMDFRKKDNLGYAFVNFTSPFSALTFKDALQDFKWQTVYDSGRPMSSKKICDVTWGRIQGQKALIEKFKDSRFKCDNPEFLPVVFNPPRNGSNASWSCLANLGSIEGLH</sequence>
<dbReference type="EMBL" id="CACSLK010027752">
    <property type="protein sequence ID" value="CAA0827863.1"/>
    <property type="molecule type" value="Genomic_DNA"/>
</dbReference>
<dbReference type="GO" id="GO:0003676">
    <property type="term" value="F:nucleic acid binding"/>
    <property type="evidence" value="ECO:0007669"/>
    <property type="project" value="InterPro"/>
</dbReference>
<accession>A0A9N7N6H7</accession>